<dbReference type="AlphaFoldDB" id="A0A7J7DB95"/>
<dbReference type="PANTHER" id="PTHR48008">
    <property type="entry name" value="LEUCINE-RICH REPEAT RECEPTOR-LIKE PROTEIN KINASE IMK3-RELATED"/>
    <property type="match status" value="1"/>
</dbReference>
<dbReference type="GO" id="GO:0005524">
    <property type="term" value="F:ATP binding"/>
    <property type="evidence" value="ECO:0007669"/>
    <property type="project" value="InterPro"/>
</dbReference>
<dbReference type="FunCoup" id="A0A7J7DB95">
    <property type="interactions" value="83"/>
</dbReference>
<dbReference type="InterPro" id="IPR029055">
    <property type="entry name" value="Ntn_hydrolases_N"/>
</dbReference>
<evidence type="ECO:0000259" key="1">
    <source>
        <dbReference type="PROSITE" id="PS50011"/>
    </source>
</evidence>
<dbReference type="InterPro" id="IPR000719">
    <property type="entry name" value="Prot_kinase_dom"/>
</dbReference>
<comment type="caution">
    <text evidence="2">The sequence shown here is derived from an EMBL/GenBank/DDBJ whole genome shotgun (WGS) entry which is preliminary data.</text>
</comment>
<protein>
    <submittedName>
        <fullName evidence="2">Putative Nodulation receptor kinase</fullName>
    </submittedName>
</protein>
<dbReference type="SUPFAM" id="SSF56112">
    <property type="entry name" value="Protein kinase-like (PK-like)"/>
    <property type="match status" value="1"/>
</dbReference>
<dbReference type="Gene3D" id="3.30.200.20">
    <property type="entry name" value="Phosphorylase Kinase, domain 1"/>
    <property type="match status" value="1"/>
</dbReference>
<dbReference type="Gene3D" id="1.10.510.10">
    <property type="entry name" value="Transferase(Phosphotransferase) domain 1"/>
    <property type="match status" value="1"/>
</dbReference>
<dbReference type="InterPro" id="IPR052451">
    <property type="entry name" value="Ser/Thr_kinase-like"/>
</dbReference>
<evidence type="ECO:0000313" key="3">
    <source>
        <dbReference type="Proteomes" id="UP000593562"/>
    </source>
</evidence>
<dbReference type="EMBL" id="JAAARO010000008">
    <property type="protein sequence ID" value="KAF5743613.1"/>
    <property type="molecule type" value="Genomic_DNA"/>
</dbReference>
<keyword evidence="2" id="KW-0418">Kinase</keyword>
<keyword evidence="3" id="KW-1185">Reference proteome</keyword>
<dbReference type="InParanoid" id="A0A7J7DB95"/>
<dbReference type="PROSITE" id="PS50011">
    <property type="entry name" value="PROTEIN_KINASE_DOM"/>
    <property type="match status" value="1"/>
</dbReference>
<accession>A0A7J7DB95</accession>
<dbReference type="SUPFAM" id="SSF56235">
    <property type="entry name" value="N-terminal nucleophile aminohydrolases (Ntn hydrolases)"/>
    <property type="match status" value="1"/>
</dbReference>
<dbReference type="Proteomes" id="UP000593562">
    <property type="component" value="Unassembled WGS sequence"/>
</dbReference>
<dbReference type="InterPro" id="IPR011009">
    <property type="entry name" value="Kinase-like_dom_sf"/>
</dbReference>
<proteinExistence type="predicted"/>
<organism evidence="2 3">
    <name type="scientific">Tripterygium wilfordii</name>
    <name type="common">Thunder God vine</name>
    <dbReference type="NCBI Taxonomy" id="458696"/>
    <lineage>
        <taxon>Eukaryota</taxon>
        <taxon>Viridiplantae</taxon>
        <taxon>Streptophyta</taxon>
        <taxon>Embryophyta</taxon>
        <taxon>Tracheophyta</taxon>
        <taxon>Spermatophyta</taxon>
        <taxon>Magnoliopsida</taxon>
        <taxon>eudicotyledons</taxon>
        <taxon>Gunneridae</taxon>
        <taxon>Pentapetalae</taxon>
        <taxon>rosids</taxon>
        <taxon>fabids</taxon>
        <taxon>Celastrales</taxon>
        <taxon>Celastraceae</taxon>
        <taxon>Tripterygium</taxon>
    </lineage>
</organism>
<keyword evidence="2" id="KW-0675">Receptor</keyword>
<name>A0A7J7DB95_TRIWF</name>
<feature type="domain" description="Protein kinase" evidence="1">
    <location>
        <begin position="245"/>
        <end position="529"/>
    </location>
</feature>
<gene>
    <name evidence="2" type="ORF">HS088_TW08G00198</name>
</gene>
<dbReference type="PANTHER" id="PTHR48008:SF13">
    <property type="entry name" value="PROTEIN KINASE SUPERFAMILY PROTEIN"/>
    <property type="match status" value="1"/>
</dbReference>
<sequence>MGTYSNEDLMGTMNERSFHFGHHSHDIISMVVIDKMGHVAVGTSTYGATFKIPDRIELPWDSNRFLELQQRSILLMYIVYECTVSKGQNPSLLFGPWLGMLSVTRIWIMETRQIGPDDHEEQARVYKLENRSDVVKEGYRIIGNSRRPVERFTGFGYVCLLIQASESYVLYTLERYNFSNLFTIEYIFFFLSKTVFFCHKRRSKHDQNDIESIGGEKRGDQEASSEEDLLTFQGGQDLTISDILDAPGEVIGKSNYGTLYKALLQRSNSVRLLRFLRPPCTARVKEFRDVIQFLGCIRHPNLVPLLGFYAGPRGEKLLVNPFCRRGNLAQFIKDGNADSHKWTNIYKISIGIAKALDYLHTGLQKPIIHGNLKSKNIFLDRNHQPYISDFGLHLLLNPSAGQEMLEASAVQGYKAPELIKMKDACEETDIYSLGVILLELLSGKEPINENPTTPDEDFYLPTFSQNAVLDHRITDLYHPDILQSIAGNAENPVTEERILRFFQLAMTCCSPSPSLRPNIQHVLWKLEEIGK</sequence>
<reference evidence="2 3" key="1">
    <citation type="journal article" date="2020" name="Nat. Commun.">
        <title>Genome of Tripterygium wilfordii and identification of cytochrome P450 involved in triptolide biosynthesis.</title>
        <authorList>
            <person name="Tu L."/>
            <person name="Su P."/>
            <person name="Zhang Z."/>
            <person name="Gao L."/>
            <person name="Wang J."/>
            <person name="Hu T."/>
            <person name="Zhou J."/>
            <person name="Zhang Y."/>
            <person name="Zhao Y."/>
            <person name="Liu Y."/>
            <person name="Song Y."/>
            <person name="Tong Y."/>
            <person name="Lu Y."/>
            <person name="Yang J."/>
            <person name="Xu C."/>
            <person name="Jia M."/>
            <person name="Peters R.J."/>
            <person name="Huang L."/>
            <person name="Gao W."/>
        </authorList>
    </citation>
    <scope>NUCLEOTIDE SEQUENCE [LARGE SCALE GENOMIC DNA]</scope>
    <source>
        <strain evidence="3">cv. XIE 37</strain>
        <tissue evidence="2">Leaf</tissue>
    </source>
</reference>
<keyword evidence="2" id="KW-0808">Transferase</keyword>
<dbReference type="GO" id="GO:0004672">
    <property type="term" value="F:protein kinase activity"/>
    <property type="evidence" value="ECO:0007669"/>
    <property type="project" value="InterPro"/>
</dbReference>
<evidence type="ECO:0000313" key="2">
    <source>
        <dbReference type="EMBL" id="KAF5743613.1"/>
    </source>
</evidence>
<dbReference type="Pfam" id="PF00069">
    <property type="entry name" value="Pkinase"/>
    <property type="match status" value="1"/>
</dbReference>